<dbReference type="SUPFAM" id="SSF51735">
    <property type="entry name" value="NAD(P)-binding Rossmann-fold domains"/>
    <property type="match status" value="1"/>
</dbReference>
<dbReference type="PANTHER" id="PTHR43571:SF1">
    <property type="entry name" value="NADP-SPECIFIC GLUTAMATE DEHYDROGENASE 1-RELATED"/>
    <property type="match status" value="1"/>
</dbReference>
<evidence type="ECO:0000256" key="6">
    <source>
        <dbReference type="ARBA" id="ARBA00023002"/>
    </source>
</evidence>
<dbReference type="OrthoDB" id="6718861at2759"/>
<dbReference type="GO" id="GO:0006537">
    <property type="term" value="P:glutamate biosynthetic process"/>
    <property type="evidence" value="ECO:0007669"/>
    <property type="project" value="TreeGrafter"/>
</dbReference>
<evidence type="ECO:0000259" key="12">
    <source>
        <dbReference type="SMART" id="SM00839"/>
    </source>
</evidence>
<feature type="region of interest" description="Disordered" evidence="10">
    <location>
        <begin position="1171"/>
        <end position="1231"/>
    </location>
</feature>
<dbReference type="InterPro" id="IPR016035">
    <property type="entry name" value="Acyl_Trfase/lysoPLipase"/>
</dbReference>
<dbReference type="SUPFAM" id="SSF52151">
    <property type="entry name" value="FabD/lysophospholipase-like"/>
    <property type="match status" value="1"/>
</dbReference>
<evidence type="ECO:0000256" key="9">
    <source>
        <dbReference type="RuleBase" id="RU004417"/>
    </source>
</evidence>
<dbReference type="InterPro" id="IPR006095">
    <property type="entry name" value="Glu/Leu/Phe/Val/Trp_DH"/>
</dbReference>
<dbReference type="PRINTS" id="PR00082">
    <property type="entry name" value="GLFDHDRGNASE"/>
</dbReference>
<dbReference type="GO" id="GO:0005829">
    <property type="term" value="C:cytosol"/>
    <property type="evidence" value="ECO:0007669"/>
    <property type="project" value="TreeGrafter"/>
</dbReference>
<comment type="caution">
    <text evidence="13">The sequence shown here is derived from an EMBL/GenBank/DDBJ whole genome shotgun (WGS) entry which is preliminary data.</text>
</comment>
<feature type="domain" description="Glutamate/phenylalanine/leucine/valine/L-tryptophan dehydrogenase C-terminal" evidence="12">
    <location>
        <begin position="190"/>
        <end position="454"/>
    </location>
</feature>
<dbReference type="InterPro" id="IPR014043">
    <property type="entry name" value="Acyl_transferase_dom"/>
</dbReference>
<reference evidence="13 14" key="2">
    <citation type="journal article" date="2021" name="Curr. Genet.">
        <title>Genetic response to nitrogen starvation in the aggressive Eucalyptus foliar pathogen Teratosphaeria destructans.</title>
        <authorList>
            <person name="Havenga M."/>
            <person name="Wingfield B.D."/>
            <person name="Wingfield M.J."/>
            <person name="Dreyer L.L."/>
            <person name="Roets F."/>
            <person name="Aylward J."/>
        </authorList>
    </citation>
    <scope>NUCLEOTIDE SEQUENCE [LARGE SCALE GENOMIC DNA]</scope>
    <source>
        <strain evidence="13">CMW44962</strain>
    </source>
</reference>
<accession>A0A9W7W4P4</accession>
<dbReference type="SMART" id="SM00839">
    <property type="entry name" value="ELFV_dehydrog"/>
    <property type="match status" value="1"/>
</dbReference>
<dbReference type="Gene3D" id="3.30.70.250">
    <property type="entry name" value="Malonyl-CoA ACP transacylase, ACP-binding"/>
    <property type="match status" value="1"/>
</dbReference>
<dbReference type="Gene3D" id="3.40.50.720">
    <property type="entry name" value="NAD(P)-binding Rossmann-like Domain"/>
    <property type="match status" value="1"/>
</dbReference>
<evidence type="ECO:0000256" key="1">
    <source>
        <dbReference type="ARBA" id="ARBA00006382"/>
    </source>
</evidence>
<reference evidence="13 14" key="1">
    <citation type="journal article" date="2018" name="IMA Fungus">
        <title>IMA Genome-F 10: Nine draft genome sequences of Claviceps purpurea s.lat., including C. arundinis, C. humidiphila, and C. cf. spartinae, pseudomolecules for the pitch canker pathogen Fusarium circinatum, draft genome of Davidsoniella eucalypti, Grosmannia galeiformis, Quambalaria eucalypti, and Teratosphaeria destructans.</title>
        <authorList>
            <person name="Wingfield B.D."/>
            <person name="Liu M."/>
            <person name="Nguyen H.D."/>
            <person name="Lane F.A."/>
            <person name="Morgan S.W."/>
            <person name="De Vos L."/>
            <person name="Wilken P.M."/>
            <person name="Duong T.A."/>
            <person name="Aylward J."/>
            <person name="Coetzee M.P."/>
            <person name="Dadej K."/>
            <person name="De Beer Z.W."/>
            <person name="Findlay W."/>
            <person name="Havenga M."/>
            <person name="Kolarik M."/>
            <person name="Menzies J.G."/>
            <person name="Naidoo K."/>
            <person name="Pochopski O."/>
            <person name="Shoukouhi P."/>
            <person name="Santana Q.C."/>
            <person name="Seifert K.A."/>
            <person name="Soal N."/>
            <person name="Steenkamp E.T."/>
            <person name="Tatham C.T."/>
            <person name="van der Nest M.A."/>
            <person name="Wingfield M.J."/>
        </authorList>
    </citation>
    <scope>NUCLEOTIDE SEQUENCE [LARGE SCALE GENOMIC DNA]</scope>
    <source>
        <strain evidence="13">CMW44962</strain>
    </source>
</reference>
<dbReference type="InterPro" id="IPR033922">
    <property type="entry name" value="NAD_bind_Glu_DH"/>
</dbReference>
<feature type="compositionally biased region" description="Low complexity" evidence="10">
    <location>
        <begin position="1177"/>
        <end position="1190"/>
    </location>
</feature>
<dbReference type="SUPFAM" id="SSF55048">
    <property type="entry name" value="Probable ACP-binding domain of malonyl-CoA ACP transacylase"/>
    <property type="match status" value="1"/>
</dbReference>
<dbReference type="InterPro" id="IPR006096">
    <property type="entry name" value="Glu/Leu/Phe/Val/Trp_DH_C"/>
</dbReference>
<dbReference type="InterPro" id="IPR046346">
    <property type="entry name" value="Aminoacid_DH-like_N_sf"/>
</dbReference>
<dbReference type="InterPro" id="IPR033524">
    <property type="entry name" value="Glu/Leu/Phe/Val_DH_AS"/>
</dbReference>
<evidence type="ECO:0000256" key="2">
    <source>
        <dbReference type="ARBA" id="ARBA00011643"/>
    </source>
</evidence>
<feature type="region of interest" description="Disordered" evidence="10">
    <location>
        <begin position="1490"/>
        <end position="1523"/>
    </location>
</feature>
<dbReference type="Pfam" id="PF02812">
    <property type="entry name" value="ELFV_dehydrog_N"/>
    <property type="match status" value="1"/>
</dbReference>
<dbReference type="FunFam" id="1.10.285.10:FF:000003">
    <property type="entry name" value="Glutamate dehydrogenase"/>
    <property type="match status" value="1"/>
</dbReference>
<dbReference type="InterPro" id="IPR006097">
    <property type="entry name" value="Glu/Leu/Phe/Val/Trp_DH_dimer"/>
</dbReference>
<feature type="compositionally biased region" description="Basic and acidic residues" evidence="10">
    <location>
        <begin position="1044"/>
        <end position="1056"/>
    </location>
</feature>
<dbReference type="InterPro" id="IPR001227">
    <property type="entry name" value="Ac_transferase_dom_sf"/>
</dbReference>
<keyword evidence="6 9" id="KW-0560">Oxidoreductase</keyword>
<comment type="similarity">
    <text evidence="1 9">Belongs to the Glu/Leu/Phe/Val dehydrogenases family.</text>
</comment>
<dbReference type="InterPro" id="IPR016036">
    <property type="entry name" value="Malonyl_transacylase_ACP-bd"/>
</dbReference>
<dbReference type="FunFam" id="3.40.50.720:FF:000030">
    <property type="entry name" value="Glutamate dehydrogenase"/>
    <property type="match status" value="1"/>
</dbReference>
<evidence type="ECO:0000256" key="7">
    <source>
        <dbReference type="ARBA" id="ARBA00029617"/>
    </source>
</evidence>
<evidence type="ECO:0000256" key="5">
    <source>
        <dbReference type="ARBA" id="ARBA00022857"/>
    </source>
</evidence>
<evidence type="ECO:0000313" key="13">
    <source>
        <dbReference type="EMBL" id="KAH9836913.1"/>
    </source>
</evidence>
<dbReference type="SUPFAM" id="SSF53223">
    <property type="entry name" value="Aminoacid dehydrogenase-like, N-terminal domain"/>
    <property type="match status" value="1"/>
</dbReference>
<dbReference type="SMART" id="SM00827">
    <property type="entry name" value="PKS_AT"/>
    <property type="match status" value="1"/>
</dbReference>
<dbReference type="Pfam" id="PF00698">
    <property type="entry name" value="Acyl_transf_1"/>
    <property type="match status" value="1"/>
</dbReference>
<evidence type="ECO:0000256" key="4">
    <source>
        <dbReference type="ARBA" id="ARBA00021155"/>
    </source>
</evidence>
<evidence type="ECO:0000259" key="11">
    <source>
        <dbReference type="SMART" id="SM00827"/>
    </source>
</evidence>
<gene>
    <name evidence="13" type="ORF">Tdes44962_MAKER08393</name>
</gene>
<feature type="region of interest" description="Disordered" evidence="10">
    <location>
        <begin position="1004"/>
        <end position="1120"/>
    </location>
</feature>
<organism evidence="13 14">
    <name type="scientific">Teratosphaeria destructans</name>
    <dbReference type="NCBI Taxonomy" id="418781"/>
    <lineage>
        <taxon>Eukaryota</taxon>
        <taxon>Fungi</taxon>
        <taxon>Dikarya</taxon>
        <taxon>Ascomycota</taxon>
        <taxon>Pezizomycotina</taxon>
        <taxon>Dothideomycetes</taxon>
        <taxon>Dothideomycetidae</taxon>
        <taxon>Mycosphaerellales</taxon>
        <taxon>Teratosphaeriaceae</taxon>
        <taxon>Teratosphaeria</taxon>
    </lineage>
</organism>
<dbReference type="Pfam" id="PF00208">
    <property type="entry name" value="ELFV_dehydrog"/>
    <property type="match status" value="1"/>
</dbReference>
<dbReference type="Gene3D" id="1.10.285.10">
    <property type="entry name" value="Glutamate Dehydrogenase, chain A, domain 3"/>
    <property type="match status" value="2"/>
</dbReference>
<dbReference type="PROSITE" id="PS00074">
    <property type="entry name" value="GLFV_DEHYDROGENASE"/>
    <property type="match status" value="1"/>
</dbReference>
<evidence type="ECO:0000256" key="3">
    <source>
        <dbReference type="ARBA" id="ARBA00012907"/>
    </source>
</evidence>
<sequence>MSNLPSEPEFEQAYKELASTLENSSLFEKHPEYKKALQVSAIPERVIQFRVTWEDDKGQVQVNCGFRVQFNSALGPYKGGLRFHPTVNLSVLKFLGFEQIFKNALTGLNMGGGKGGADFDPKGKSDNEIRKFCVAFMRELNKHIGADTDVPAGDIGVSPREIGWMFGAYRAEKNKWEGVLTGKGGNWGGSLIRPEATGYGVVYYVQHMIEYASGGKESFKGKKVAISGSGNVAQYAALKAIELGATIISLSDSKGSLVASGEEGFSPALINTIADLKVKRKALSEIAESQDVKSKFKYIDGARPWTHVPKVDIALPSATQNEVSGEEAEALVKAGAKFIAEGSNMGCTQEAIDVFEKARREKKGEAIWYAPGKAANAGGVAVSGLEMAQNSQRLKWTSEEVDEKLQGIMKNCFDNCLNTAKEFVPSQEGEYPSLVAGGNIAGFSKVAAAMRDQAWSRSFQLYSFDIHVLWVAMRPRPFRLRTRSDETALWLRPSARAAQLSTLLALPPSLRASAFIAQQSRWQATTISKPNHPKTALFFPGQGVQRVGMTTDWLEAFPRTVRPMLEEVDETLKFPLSKIIADGPNSKLTATENAQPAIMATSIIILRVLEQEFGFKTNERVDLTLGHSLGEFAALVAAGYVRYGDSLRLVRKRAEVMARCSKEVGEEVGMVALVCEADHLASMIDAIHEFLGHHGEGSKADSGFDHDLPAVQQVLIANVNSKNQIVLSGSIKRISELLTHLRQFGGHDPRAVRLKSDSPFHSPLMKPAAELMKKLLDQSSNVEKDAELVIWPGVMPCVSNVSARPFESKQQLKDLWARQCVETVLWHDSIIYLHKDEKVKRWIGIGPGKVGRNLVGKEVGMKGAVKGGGVWGISDPKETRDMLQLRELVLESSSKIIWWAYEALLRALDITCGGLDREASHKYLSLSGACADEMADEVALMLLNLGTERRELLSAQDTDKKGRPIDRDSRTEAAIEAEREERQARLRQAANSADERTRALGAWNNPASFTRDPFAENQPDWHGGQGHRLPRGHARTYDSSTEELENRVGEERRLYLQERPPNYSTASGPAAGGYSPSSRTPRVISGGPPANRGLSGRGRVPPSRPNTTRAPSPRRAGTVRFIADQRVEAARPAARVRQNQVAYIRAAAASAAGTAPLRAASSTAQAAGTIARTQSVASPSHLGSLSASSPPDQPGRNISNPSSTPPSRSAFTTSSGVPSSSAPGTTELGPTSGVTVATVQAKYYAANPGGESDLYHAKYPDRVQYLRAAREQLIKEACNHAKRPNSVDASDYLKQHKDRKWIFEGVCRAKEMVESKTAAEVDEYYAKHPDEEDFCTAVRLCVRDGLYERSQNVGGRAVAPANGWTPPMQSSQASGAPALQQGAAAAATISPHLRYASTAGNQVRPSAELPADKPKGALVATWISAVGRELFKKRFELDAAVNVMVNFNILDPFASPLDLIAQMERLAKAMQGTGSHLAASVASIAAMSSPGSRSVASAGTRMPQPPRQDYLVHQSPDGLYDSD</sequence>
<evidence type="ECO:0000313" key="14">
    <source>
        <dbReference type="Proteomes" id="UP001138500"/>
    </source>
</evidence>
<dbReference type="FunFam" id="3.40.50.10860:FF:000002">
    <property type="entry name" value="Glutamate dehydrogenase"/>
    <property type="match status" value="1"/>
</dbReference>
<dbReference type="EMBL" id="RIBY02000802">
    <property type="protein sequence ID" value="KAH9836913.1"/>
    <property type="molecule type" value="Genomic_DNA"/>
</dbReference>
<dbReference type="InterPro" id="IPR036291">
    <property type="entry name" value="NAD(P)-bd_dom_sf"/>
</dbReference>
<dbReference type="PANTHER" id="PTHR43571">
    <property type="entry name" value="NADP-SPECIFIC GLUTAMATE DEHYDROGENASE 1-RELATED"/>
    <property type="match status" value="1"/>
</dbReference>
<comment type="catalytic activity">
    <reaction evidence="8">
        <text>L-glutamate + NADP(+) + H2O = 2-oxoglutarate + NH4(+) + NADPH + H(+)</text>
        <dbReference type="Rhea" id="RHEA:11612"/>
        <dbReference type="ChEBI" id="CHEBI:15377"/>
        <dbReference type="ChEBI" id="CHEBI:15378"/>
        <dbReference type="ChEBI" id="CHEBI:16810"/>
        <dbReference type="ChEBI" id="CHEBI:28938"/>
        <dbReference type="ChEBI" id="CHEBI:29985"/>
        <dbReference type="ChEBI" id="CHEBI:57783"/>
        <dbReference type="ChEBI" id="CHEBI:58349"/>
        <dbReference type="EC" id="1.4.1.4"/>
    </reaction>
</comment>
<dbReference type="CDD" id="cd05313">
    <property type="entry name" value="NAD_bind_2_Glu_DH"/>
    <property type="match status" value="1"/>
</dbReference>
<evidence type="ECO:0000256" key="8">
    <source>
        <dbReference type="ARBA" id="ARBA00048584"/>
    </source>
</evidence>
<feature type="compositionally biased region" description="Polar residues" evidence="10">
    <location>
        <begin position="1196"/>
        <end position="1231"/>
    </location>
</feature>
<dbReference type="InterPro" id="IPR050724">
    <property type="entry name" value="Glu_Leu_Phe_Val_DH"/>
</dbReference>
<dbReference type="Gene3D" id="3.40.50.10860">
    <property type="entry name" value="Leucine Dehydrogenase, chain A, domain 1"/>
    <property type="match status" value="1"/>
</dbReference>
<protein>
    <recommendedName>
        <fullName evidence="4">NADP-specific glutamate dehydrogenase</fullName>
        <ecNumber evidence="3">1.4.1.4</ecNumber>
    </recommendedName>
    <alternativeName>
        <fullName evidence="7">NADP-dependent glutamate dehydrogenase</fullName>
    </alternativeName>
</protein>
<dbReference type="EC" id="1.4.1.4" evidence="3"/>
<dbReference type="NCBIfam" id="NF006929">
    <property type="entry name" value="PRK09414.1"/>
    <property type="match status" value="1"/>
</dbReference>
<evidence type="ECO:0000256" key="10">
    <source>
        <dbReference type="SAM" id="MobiDB-lite"/>
    </source>
</evidence>
<keyword evidence="5" id="KW-0521">NADP</keyword>
<dbReference type="GO" id="GO:0016740">
    <property type="term" value="F:transferase activity"/>
    <property type="evidence" value="ECO:0007669"/>
    <property type="project" value="InterPro"/>
</dbReference>
<keyword evidence="14" id="KW-1185">Reference proteome</keyword>
<comment type="subunit">
    <text evidence="2">Homohexamer.</text>
</comment>
<name>A0A9W7W4P4_9PEZI</name>
<dbReference type="FunFam" id="1.10.285.10:FF:000001">
    <property type="entry name" value="Glutamate dehydrogenase"/>
    <property type="match status" value="1"/>
</dbReference>
<feature type="domain" description="Malonyl-CoA:ACP transacylase (MAT)" evidence="11">
    <location>
        <begin position="538"/>
        <end position="878"/>
    </location>
</feature>
<feature type="compositionally biased region" description="Low complexity" evidence="10">
    <location>
        <begin position="1063"/>
        <end position="1078"/>
    </location>
</feature>
<proteinExistence type="inferred from homology"/>
<dbReference type="Proteomes" id="UP001138500">
    <property type="component" value="Unassembled WGS sequence"/>
</dbReference>
<dbReference type="GO" id="GO:0004354">
    <property type="term" value="F:glutamate dehydrogenase (NADP+) activity"/>
    <property type="evidence" value="ECO:0007669"/>
    <property type="project" value="UniProtKB-EC"/>
</dbReference>
<dbReference type="Gene3D" id="3.40.366.10">
    <property type="entry name" value="Malonyl-Coenzyme A Acyl Carrier Protein, domain 2"/>
    <property type="match status" value="1"/>
</dbReference>